<dbReference type="GO" id="GO:0016987">
    <property type="term" value="F:sigma factor activity"/>
    <property type="evidence" value="ECO:0007669"/>
    <property type="project" value="InterPro"/>
</dbReference>
<keyword evidence="3" id="KW-0406">Ion transport</keyword>
<dbReference type="InterPro" id="IPR006860">
    <property type="entry name" value="FecR"/>
</dbReference>
<dbReference type="Gene3D" id="2.60.120.1440">
    <property type="match status" value="1"/>
</dbReference>
<keyword evidence="3" id="KW-0410">Iron transport</keyword>
<dbReference type="InterPro" id="IPR014284">
    <property type="entry name" value="RNA_pol_sigma-70_dom"/>
</dbReference>
<dbReference type="Gene3D" id="1.10.10.10">
    <property type="entry name" value="Winged helix-like DNA-binding domain superfamily/Winged helix DNA-binding domain"/>
    <property type="match status" value="1"/>
</dbReference>
<evidence type="ECO:0000259" key="10">
    <source>
        <dbReference type="SMART" id="SM00965"/>
    </source>
</evidence>
<dbReference type="InterPro" id="IPR013324">
    <property type="entry name" value="RNA_pol_sigma_r3/r4-like"/>
</dbReference>
<dbReference type="InterPro" id="IPR036942">
    <property type="entry name" value="Beta-barrel_TonB_sf"/>
</dbReference>
<dbReference type="CDD" id="cd01347">
    <property type="entry name" value="ligand_gated_channel"/>
    <property type="match status" value="1"/>
</dbReference>
<keyword evidence="6" id="KW-0798">TonB box</keyword>
<dbReference type="Gene3D" id="2.170.130.10">
    <property type="entry name" value="TonB-dependent receptor, plug domain"/>
    <property type="match status" value="1"/>
</dbReference>
<dbReference type="InterPro" id="IPR011662">
    <property type="entry name" value="Secretin/TonB_short_N"/>
</dbReference>
<dbReference type="InterPro" id="IPR037066">
    <property type="entry name" value="Plug_dom_sf"/>
</dbReference>
<dbReference type="SUPFAM" id="SSF88659">
    <property type="entry name" value="Sigma3 and sigma4 domains of RNA polymerase sigma factors"/>
    <property type="match status" value="1"/>
</dbReference>
<keyword evidence="5" id="KW-0408">Iron</keyword>
<dbReference type="InterPro" id="IPR036388">
    <property type="entry name" value="WH-like_DNA-bd_sf"/>
</dbReference>
<keyword evidence="9" id="KW-1133">Transmembrane helix</keyword>
<evidence type="ECO:0000313" key="11">
    <source>
        <dbReference type="EMBL" id="KAJ9613694.1"/>
    </source>
</evidence>
<evidence type="ECO:0000256" key="3">
    <source>
        <dbReference type="ARBA" id="ARBA00022496"/>
    </source>
</evidence>
<dbReference type="SUPFAM" id="SSF88946">
    <property type="entry name" value="Sigma2 domain of RNA polymerase sigma factors"/>
    <property type="match status" value="1"/>
</dbReference>
<dbReference type="Gene3D" id="3.55.50.30">
    <property type="match status" value="1"/>
</dbReference>
<dbReference type="InterPro" id="IPR032623">
    <property type="entry name" value="FecR_N"/>
</dbReference>
<dbReference type="Gene3D" id="2.40.170.20">
    <property type="entry name" value="TonB-dependent receptor, beta-barrel domain"/>
    <property type="match status" value="1"/>
</dbReference>
<evidence type="ECO:0000256" key="8">
    <source>
        <dbReference type="ARBA" id="ARBA00023237"/>
    </source>
</evidence>
<dbReference type="InterPro" id="IPR013249">
    <property type="entry name" value="RNA_pol_sigma70_r4_t2"/>
</dbReference>
<evidence type="ECO:0000256" key="6">
    <source>
        <dbReference type="ARBA" id="ARBA00023077"/>
    </source>
</evidence>
<dbReference type="Pfam" id="PF04542">
    <property type="entry name" value="Sigma70_r2"/>
    <property type="match status" value="1"/>
</dbReference>
<keyword evidence="7 9" id="KW-0472">Membrane</keyword>
<dbReference type="InterPro" id="IPR039426">
    <property type="entry name" value="TonB-dep_rcpt-like"/>
</dbReference>
<dbReference type="PANTHER" id="PTHR40980:SF3">
    <property type="entry name" value="TONB-DEPENDENT RECEPTOR-LIKE BETA-BARREL DOMAIN-CONTAINING PROTEIN"/>
    <property type="match status" value="1"/>
</dbReference>
<keyword evidence="2" id="KW-0813">Transport</keyword>
<dbReference type="GO" id="GO:0006352">
    <property type="term" value="P:DNA-templated transcription initiation"/>
    <property type="evidence" value="ECO:0007669"/>
    <property type="project" value="InterPro"/>
</dbReference>
<dbReference type="Pfam" id="PF07715">
    <property type="entry name" value="Plug"/>
    <property type="match status" value="1"/>
</dbReference>
<dbReference type="InterPro" id="IPR010104">
    <property type="entry name" value="TonB_rcpt_bac"/>
</dbReference>
<dbReference type="InterPro" id="IPR013325">
    <property type="entry name" value="RNA_pol_sigma_r2"/>
</dbReference>
<proteinExistence type="predicted"/>
<dbReference type="GO" id="GO:0003677">
    <property type="term" value="F:DNA binding"/>
    <property type="evidence" value="ECO:0007669"/>
    <property type="project" value="InterPro"/>
</dbReference>
<dbReference type="Pfam" id="PF00593">
    <property type="entry name" value="TonB_dep_Rec_b-barrel"/>
    <property type="match status" value="1"/>
</dbReference>
<evidence type="ECO:0000256" key="2">
    <source>
        <dbReference type="ARBA" id="ARBA00022448"/>
    </source>
</evidence>
<reference evidence="11" key="1">
    <citation type="submission" date="2022-10" db="EMBL/GenBank/DDBJ databases">
        <title>Culturing micro-colonial fungi from biological soil crusts in the Mojave desert and describing Neophaeococcomyces mojavensis, and introducing the new genera and species Taxawa tesnikishii.</title>
        <authorList>
            <person name="Kurbessoian T."/>
            <person name="Stajich J.E."/>
        </authorList>
    </citation>
    <scope>NUCLEOTIDE SEQUENCE</scope>
    <source>
        <strain evidence="11">TK_35</strain>
    </source>
</reference>
<evidence type="ECO:0000256" key="7">
    <source>
        <dbReference type="ARBA" id="ARBA00023136"/>
    </source>
</evidence>
<gene>
    <name evidence="11" type="ORF">H2204_014733</name>
</gene>
<dbReference type="GO" id="GO:0019867">
    <property type="term" value="C:outer membrane"/>
    <property type="evidence" value="ECO:0007669"/>
    <property type="project" value="InterPro"/>
</dbReference>
<dbReference type="NCBIfam" id="TIGR01782">
    <property type="entry name" value="TonB-Xanth-Caul"/>
    <property type="match status" value="1"/>
</dbReference>
<dbReference type="PANTHER" id="PTHR40980">
    <property type="entry name" value="PLUG DOMAIN-CONTAINING PROTEIN"/>
    <property type="match status" value="1"/>
</dbReference>
<dbReference type="SMART" id="SM00965">
    <property type="entry name" value="STN"/>
    <property type="match status" value="1"/>
</dbReference>
<dbReference type="Pfam" id="PF16220">
    <property type="entry name" value="DUF4880"/>
    <property type="match status" value="1"/>
</dbReference>
<evidence type="ECO:0000256" key="5">
    <source>
        <dbReference type="ARBA" id="ARBA00023004"/>
    </source>
</evidence>
<dbReference type="InterPro" id="IPR000531">
    <property type="entry name" value="Beta-barrel_TonB"/>
</dbReference>
<keyword evidence="4 9" id="KW-0812">Transmembrane</keyword>
<organism evidence="11">
    <name type="scientific">Knufia peltigerae</name>
    <dbReference type="NCBI Taxonomy" id="1002370"/>
    <lineage>
        <taxon>Eukaryota</taxon>
        <taxon>Fungi</taxon>
        <taxon>Dikarya</taxon>
        <taxon>Ascomycota</taxon>
        <taxon>Pezizomycotina</taxon>
        <taxon>Eurotiomycetes</taxon>
        <taxon>Chaetothyriomycetidae</taxon>
        <taxon>Chaetothyriales</taxon>
        <taxon>Trichomeriaceae</taxon>
        <taxon>Knufia</taxon>
    </lineage>
</organism>
<sequence length="1563" mass="170855">MRSGKATQVAEQARRRLARMFEDHAPLLRGFFVRRGARQDAEDLVQETYLRLLRAHEGNSEPIANPEAYLFTVAQNLAREQAARRRWSTLPIEEIEGLGQSLASGECVEDAAEREQRSQRLQTLLATLPEHTRAVLVMQYRDGLSYKQIAERMEARGTRAVGVPPGDGRTGREALSMAVEHPSALTHAAAHWHALQRDGDLSPSQQRAFMQWLLVSPEHLREYMVISEVAGALGEALRTMPVDVDTLLQTPAPAGNDHNVVRLSPRPAAAPTARTARPVRGLPRIAVAAAVMLGVGVFATLAWPRTGHYVAAHGAPRQITLVDSTVVHLDAESEISVRMTLLGRRVELERGQASFVVGKDRRPFAVHAAGLQVTDIGTTFDVSLLREQARIGVSEGRVHVRGDGGRGRMLADLGAGQTARVDYRDQQVRVSEEDAASITAWWNGRVVFRDEPLRDVADRFNRRNTLRLHVSDDAGALRLTGNLRADDVASLRAFLDQQPTLATQRSADGIHVRMRAALPPLWGKQEHTRSATTAISSLDPTMRRTLFLSIALALQVTATTAANATEPARVASEAIASQPLDMALNALSRQTGLQFVYNAQSAGNPRTPGVPAGLSADAALSGLLAGTGLRYRYLNATTVTIEAQSAVAPAPTSALAASGTALVAGTASPRGGVGAPAVDAANLETIQVTGSYSRSLEQAVDIKRATVGFSDSIVATDVADFPEQNLAEALQRVPGVTIERSKGLGTKVNVRGLPSEYTHVSINDLATASGSGGRDVEFDMFASEIIQQVTVQKSPTAVDEEGGIAGSVKISTARPFDYNERKLVFSAEGAHNSISEEVDPRFAFLAADTWGDWGALVSYSQSKRTNRTDSTSGINFRPSSRFLTASGTRGTQAQSVLLRDAGVNISNRNDADQTNRVVFQDKVGDRVYLNEQDKWGATGSLQYKPSSNFSLTFDAMAGGYDSTEDEYDAAAYSASSRSTFGTIHAYDDTTLSDYGMVVLRDVSYTATQHEMLSKERINKTDYSQYSLAMDWKNDSWRVDALVGYSGAEKTSDFSNLKHVAYAPSRTRWTGSSGETIPTAAAGSFDMYNDPGRYLFEAYETTLEKVKDDKYAAQVNVTRLLDMAFLPALHTVSFGARYTDRSKQRQYGELKITGPTAGSAAWVNTRTMADSPLEDIGDIVPGGSYSNKELNWQQISNDYARNAFRYDGFHTPFDPGQYYQVDEKVMSFYAMADFAFDIGNVPFTVNAGARYVDTKVDSFGYHPIQLANGSTGYTDTPVSKDGRYDDLLPSFNMTAELSPGLLLRAAASKVMMRPALTDIAYKRTASWSSYRFTDGNPELKPTYAKQWEIGMEKYLDNGALFAASYFRKNIDGVVINSLTGSVEDVAVYNANGSLNGIYDFDVYQPVNAKGAYEVDGIELVAQLPLNMFAPWLEGFGINANYTMLDSSLAGESDLGIRTPMPGLSKKTWNLTAYYENQHFDARVSYNHKDKYVESIGYNLYPIWRDAYGQMDVSIGYRITDNIKISLKGINLTNERTSGYTMDPSFPTMDETSGRRISLGLRADF</sequence>
<evidence type="ECO:0000256" key="9">
    <source>
        <dbReference type="SAM" id="Phobius"/>
    </source>
</evidence>
<feature type="transmembrane region" description="Helical" evidence="9">
    <location>
        <begin position="285"/>
        <end position="303"/>
    </location>
</feature>
<evidence type="ECO:0000256" key="4">
    <source>
        <dbReference type="ARBA" id="ARBA00022692"/>
    </source>
</evidence>
<dbReference type="Gene3D" id="1.10.1740.10">
    <property type="match status" value="1"/>
</dbReference>
<feature type="domain" description="Secretin/TonB short N-terminal" evidence="10">
    <location>
        <begin position="593"/>
        <end position="644"/>
    </location>
</feature>
<dbReference type="Pfam" id="PF08281">
    <property type="entry name" value="Sigma70_r4_2"/>
    <property type="match status" value="1"/>
</dbReference>
<dbReference type="InterPro" id="IPR012910">
    <property type="entry name" value="Plug_dom"/>
</dbReference>
<dbReference type="GO" id="GO:0006826">
    <property type="term" value="P:iron ion transport"/>
    <property type="evidence" value="ECO:0007669"/>
    <property type="project" value="UniProtKB-KW"/>
</dbReference>
<accession>A0AA38XHU5</accession>
<comment type="subcellular location">
    <subcellularLocation>
        <location evidence="1">Cell outer membrane</location>
        <topology evidence="1">Multi-pass membrane protein</topology>
    </subcellularLocation>
</comment>
<keyword evidence="8" id="KW-0998">Cell outer membrane</keyword>
<name>A0AA38XHU5_9EURO</name>
<dbReference type="PROSITE" id="PS52016">
    <property type="entry name" value="TONB_DEPENDENT_REC_3"/>
    <property type="match status" value="1"/>
</dbReference>
<dbReference type="EMBL" id="JAPDRN010000199">
    <property type="protein sequence ID" value="KAJ9613694.1"/>
    <property type="molecule type" value="Genomic_DNA"/>
</dbReference>
<comment type="caution">
    <text evidence="11">The sequence shown here is derived from an EMBL/GenBank/DDBJ whole genome shotgun (WGS) entry which is preliminary data.</text>
</comment>
<dbReference type="InterPro" id="IPR007627">
    <property type="entry name" value="RNA_pol_sigma70_r2"/>
</dbReference>
<dbReference type="NCBIfam" id="TIGR02937">
    <property type="entry name" value="sigma70-ECF"/>
    <property type="match status" value="1"/>
</dbReference>
<evidence type="ECO:0000256" key="1">
    <source>
        <dbReference type="ARBA" id="ARBA00004571"/>
    </source>
</evidence>
<protein>
    <recommendedName>
        <fullName evidence="10">Secretin/TonB short N-terminal domain-containing protein</fullName>
    </recommendedName>
</protein>
<dbReference type="Pfam" id="PF04773">
    <property type="entry name" value="FecR"/>
    <property type="match status" value="1"/>
</dbReference>
<dbReference type="SUPFAM" id="SSF56935">
    <property type="entry name" value="Porins"/>
    <property type="match status" value="1"/>
</dbReference>